<protein>
    <recommendedName>
        <fullName evidence="3">GIY-YIG domain-containing protein</fullName>
    </recommendedName>
</protein>
<dbReference type="CDD" id="cd10446">
    <property type="entry name" value="GIY-YIG_unchar_1"/>
    <property type="match status" value="1"/>
</dbReference>
<name>A0A839GN09_9BACT</name>
<evidence type="ECO:0008006" key="3">
    <source>
        <dbReference type="Google" id="ProtNLM"/>
    </source>
</evidence>
<sequence>MELIYNDGYCPECLLHDKEVELLLNKDDFWECPKSNLQLAVLGSDAVTLKFRGTGKFKEESVFGTQNINGAALAHARGANYYTDIAIFSSLDEFRNYLTNEVEPPLGLTLENLAYAYSSFKNGNPLARESSEMSYKRQSRHFKIDFENPSIIKKLEKRDLDEGMSDYNSYTQLYRLLLSLFEKYHKADISWLPEMGMSLNQAALCNKHLHSLPEPVTYINDPEFLRSRLLTFIVDLIEIVYHGKKVDLPGSKPDLAFEEPSPYKSATTLTLQDILDFKSDLFRNSKVKMVRHKDSRREYRDLIKDKSKLLEYQREQSKEVFKDCDFIISFMGQEGTKSLLFGIFKVNGVEKRETSFYYDLEQVDGFEYLVDRVVVDWGDNAIAWHQWYHKQPKEVVQILPQGFLGSFPGLLNFVLDFDDLQKLTQNPEANQDWKSHLSAVNGIYLVLDSQTGNQYVGSACGTEGIWQRWCEYTHNSHGGNKKLIELCATPGYGRNFRFSVLQPLPANLSKKEVVAIEYLYMKKLGTRAYGLN</sequence>
<dbReference type="InterPro" id="IPR035901">
    <property type="entry name" value="GIY-YIG_endonuc_sf"/>
</dbReference>
<evidence type="ECO:0000313" key="2">
    <source>
        <dbReference type="Proteomes" id="UP000563094"/>
    </source>
</evidence>
<organism evidence="1 2">
    <name type="scientific">Rufibacter quisquiliarum</name>
    <dbReference type="NCBI Taxonomy" id="1549639"/>
    <lineage>
        <taxon>Bacteria</taxon>
        <taxon>Pseudomonadati</taxon>
        <taxon>Bacteroidota</taxon>
        <taxon>Cytophagia</taxon>
        <taxon>Cytophagales</taxon>
        <taxon>Hymenobacteraceae</taxon>
        <taxon>Rufibacter</taxon>
    </lineage>
</organism>
<gene>
    <name evidence="1" type="ORF">FHS90_002923</name>
</gene>
<dbReference type="EMBL" id="JACJIQ010000011">
    <property type="protein sequence ID" value="MBA9078199.1"/>
    <property type="molecule type" value="Genomic_DNA"/>
</dbReference>
<evidence type="ECO:0000313" key="1">
    <source>
        <dbReference type="EMBL" id="MBA9078199.1"/>
    </source>
</evidence>
<dbReference type="Gene3D" id="3.40.1440.10">
    <property type="entry name" value="GIY-YIG endonuclease"/>
    <property type="match status" value="1"/>
</dbReference>
<reference evidence="1 2" key="1">
    <citation type="submission" date="2020-08" db="EMBL/GenBank/DDBJ databases">
        <title>Genomic Encyclopedia of Type Strains, Phase IV (KMG-IV): sequencing the most valuable type-strain genomes for metagenomic binning, comparative biology and taxonomic classification.</title>
        <authorList>
            <person name="Goeker M."/>
        </authorList>
    </citation>
    <scope>NUCLEOTIDE SEQUENCE [LARGE SCALE GENOMIC DNA]</scope>
    <source>
        <strain evidence="1 2">DSM 29854</strain>
    </source>
</reference>
<keyword evidence="2" id="KW-1185">Reference proteome</keyword>
<comment type="caution">
    <text evidence="1">The sequence shown here is derived from an EMBL/GenBank/DDBJ whole genome shotgun (WGS) entry which is preliminary data.</text>
</comment>
<dbReference type="Proteomes" id="UP000563094">
    <property type="component" value="Unassembled WGS sequence"/>
</dbReference>
<dbReference type="SUPFAM" id="SSF82771">
    <property type="entry name" value="GIY-YIG endonuclease"/>
    <property type="match status" value="1"/>
</dbReference>
<proteinExistence type="predicted"/>
<accession>A0A839GN09</accession>
<dbReference type="AlphaFoldDB" id="A0A839GN09"/>
<dbReference type="RefSeq" id="WP_182513475.1">
    <property type="nucleotide sequence ID" value="NZ_JACJIQ010000011.1"/>
</dbReference>